<comment type="similarity">
    <text evidence="2 10">Belongs to the ATG9 family.</text>
</comment>
<dbReference type="PANTHER" id="PTHR13038">
    <property type="entry name" value="APG9 AUTOPHAGY 9"/>
    <property type="match status" value="1"/>
</dbReference>
<organism evidence="11 12">
    <name type="scientific">Lingula anatina</name>
    <name type="common">Brachiopod</name>
    <name type="synonym">Lingula unguis</name>
    <dbReference type="NCBI Taxonomy" id="7574"/>
    <lineage>
        <taxon>Eukaryota</taxon>
        <taxon>Metazoa</taxon>
        <taxon>Spiralia</taxon>
        <taxon>Lophotrochozoa</taxon>
        <taxon>Brachiopoda</taxon>
        <taxon>Linguliformea</taxon>
        <taxon>Lingulata</taxon>
        <taxon>Lingulida</taxon>
        <taxon>Linguloidea</taxon>
        <taxon>Lingulidae</taxon>
        <taxon>Lingula</taxon>
    </lineage>
</organism>
<comment type="function">
    <text evidence="10">Phospholipid scramblase involved in autophagy. Cycles between the preautophagosomal structure/phagophore assembly site (PAS) and the cytoplasmic vesicle pool and supplies membrane for the growing autophagosome. Lipid scramblase activity plays a key role in preautophagosomal structure/phagophore assembly by distributing the phospholipids that arrive through ATG2 from the cytoplasmic to the luminal leaflet of the bilayer, thereby driving autophagosomal membrane expansion.</text>
</comment>
<accession>A0A1S3IPF1</accession>
<evidence type="ECO:0000313" key="12">
    <source>
        <dbReference type="RefSeq" id="XP_013399953.1"/>
    </source>
</evidence>
<dbReference type="Proteomes" id="UP000085678">
    <property type="component" value="Unplaced"/>
</dbReference>
<dbReference type="InterPro" id="IPR007241">
    <property type="entry name" value="Autophagy-rel_prot_9"/>
</dbReference>
<dbReference type="PANTHER" id="PTHR13038:SF10">
    <property type="entry name" value="AUTOPHAGY-RELATED PROTEIN 9"/>
    <property type="match status" value="1"/>
</dbReference>
<feature type="transmembrane region" description="Helical" evidence="10">
    <location>
        <begin position="133"/>
        <end position="154"/>
    </location>
</feature>
<dbReference type="GO" id="GO:0006869">
    <property type="term" value="P:lipid transport"/>
    <property type="evidence" value="ECO:0007669"/>
    <property type="project" value="UniProtKB-KW"/>
</dbReference>
<evidence type="ECO:0000256" key="9">
    <source>
        <dbReference type="ARBA" id="ARBA00023136"/>
    </source>
</evidence>
<evidence type="ECO:0000256" key="2">
    <source>
        <dbReference type="ARBA" id="ARBA00006185"/>
    </source>
</evidence>
<evidence type="ECO:0000256" key="10">
    <source>
        <dbReference type="RuleBase" id="RU364027"/>
    </source>
</evidence>
<evidence type="ECO:0000313" key="11">
    <source>
        <dbReference type="Proteomes" id="UP000085678"/>
    </source>
</evidence>
<dbReference type="GO" id="GO:0005776">
    <property type="term" value="C:autophagosome"/>
    <property type="evidence" value="ECO:0007669"/>
    <property type="project" value="TreeGrafter"/>
</dbReference>
<feature type="transmembrane region" description="Helical" evidence="10">
    <location>
        <begin position="292"/>
        <end position="316"/>
    </location>
</feature>
<proteinExistence type="inferred from homology"/>
<keyword evidence="4 10" id="KW-0813">Transport</keyword>
<feature type="transmembrane region" description="Helical" evidence="10">
    <location>
        <begin position="66"/>
        <end position="91"/>
    </location>
</feature>
<dbReference type="OrthoDB" id="2020634at2759"/>
<dbReference type="GO" id="GO:0061709">
    <property type="term" value="P:reticulophagy"/>
    <property type="evidence" value="ECO:0007669"/>
    <property type="project" value="TreeGrafter"/>
</dbReference>
<dbReference type="RefSeq" id="XP_013399953.1">
    <property type="nucleotide sequence ID" value="XM_013544499.1"/>
</dbReference>
<dbReference type="GO" id="GO:0034727">
    <property type="term" value="P:piecemeal microautophagy of the nucleus"/>
    <property type="evidence" value="ECO:0007669"/>
    <property type="project" value="TreeGrafter"/>
</dbReference>
<keyword evidence="7 10" id="KW-0072">Autophagy</keyword>
<evidence type="ECO:0000256" key="5">
    <source>
        <dbReference type="ARBA" id="ARBA00022692"/>
    </source>
</evidence>
<evidence type="ECO:0000256" key="7">
    <source>
        <dbReference type="ARBA" id="ARBA00023006"/>
    </source>
</evidence>
<protein>
    <recommendedName>
        <fullName evidence="3 10">Autophagy-related protein 9</fullName>
    </recommendedName>
</protein>
<keyword evidence="9 10" id="KW-0472">Membrane</keyword>
<keyword evidence="5 10" id="KW-0812">Transmembrane</keyword>
<sequence length="812" mass="92613">MSEFTTSYQPLPASGYEEDEVDTPHMETDVLIHVVPEESSKSRWNHIENLDEFFARVYQYHQRNGFFCMVLEDVLQLLQFVFVILFSSYLIECVKYDVVFDEIYRNNTHGHHKVTIAESVIPLDQCVSSVRPFVAICLLVAAVFWVLRLIKVVYNVLKYWEIRAFYLTALKISADELPNLTWHEVQKRVVEVQQEQQMCIHKKELTELDIYNRILRFKNYQVAMVNKSLLPLKYRIPFVGDYVFLSTGLKYNMEMILFWGPWAPFENYWHLKQDFKNYHKRKELADYVSQRILWLGLANLILSPLIFLWQILYSFFRYAEIIKRQPGSLGARRWSLYGRLYLRHFNELDHEFEARLNRGYKPAEEYMNIFTSPVLVILAKNVVFFAGAVLAVLIILTLIDEDTLQVENILRMMTILGAVVAVCRAVIPAEHMVFCPEFLMTHILKEVHYIPDSWKGNAHTHKVRQEFAQLFQYKALYLLEELISPLVTPLILCFSIRHKAYDIVDFYRNFTVEVTGVGDVCSFAQMDIRKHGNPQWVKEEQTQADLYHQAEDGKAELSLMHFALTNPEWKPPENCSVFLNDIKDQAVNDANAAVVAPGDNALFTSLHTFSALSPGVYNSINISSVVPGPSGMASAHHSMRPLGTVPGPMSPPGGSHLRGAGVAHAEGPLQGSGKGILASLHSSGALSGSATGLGSGPTSLDTGHFLSSEVSQELSSAEMSFSALYIHELHRRRRQGQHRLEYLDFDGHPHVELQELGTRLTFDLDPMPGHGGVRGRMSHIVESPQEEKSEEEMSNEDAITFVSFDERVTKST</sequence>
<dbReference type="GO" id="GO:0000422">
    <property type="term" value="P:autophagy of mitochondrion"/>
    <property type="evidence" value="ECO:0007669"/>
    <property type="project" value="TreeGrafter"/>
</dbReference>
<gene>
    <name evidence="12" type="primary">LOC106166078</name>
</gene>
<feature type="transmembrane region" description="Helical" evidence="10">
    <location>
        <begin position="408"/>
        <end position="427"/>
    </location>
</feature>
<dbReference type="AlphaFoldDB" id="A0A1S3IPF1"/>
<dbReference type="STRING" id="7574.A0A1S3IPF1"/>
<keyword evidence="6 10" id="KW-1133">Transmembrane helix</keyword>
<feature type="transmembrane region" description="Helical" evidence="10">
    <location>
        <begin position="374"/>
        <end position="396"/>
    </location>
</feature>
<evidence type="ECO:0000256" key="3">
    <source>
        <dbReference type="ARBA" id="ARBA00018074"/>
    </source>
</evidence>
<evidence type="ECO:0000256" key="6">
    <source>
        <dbReference type="ARBA" id="ARBA00022989"/>
    </source>
</evidence>
<evidence type="ECO:0000256" key="4">
    <source>
        <dbReference type="ARBA" id="ARBA00022448"/>
    </source>
</evidence>
<comment type="subcellular location">
    <subcellularLocation>
        <location evidence="1 10">Preautophagosomal structure membrane</location>
        <topology evidence="1 10">Multi-pass membrane protein</topology>
    </subcellularLocation>
</comment>
<keyword evidence="11" id="KW-1185">Reference proteome</keyword>
<dbReference type="FunCoup" id="A0A1S3IPF1">
    <property type="interactions" value="1795"/>
</dbReference>
<dbReference type="GO" id="GO:0034497">
    <property type="term" value="P:protein localization to phagophore assembly site"/>
    <property type="evidence" value="ECO:0007669"/>
    <property type="project" value="TreeGrafter"/>
</dbReference>
<dbReference type="InParanoid" id="A0A1S3IPF1"/>
<keyword evidence="8 10" id="KW-0445">Lipid transport</keyword>
<name>A0A1S3IPF1_LINAN</name>
<reference evidence="12" key="1">
    <citation type="submission" date="2025-08" db="UniProtKB">
        <authorList>
            <consortium name="RefSeq"/>
        </authorList>
    </citation>
    <scope>IDENTIFICATION</scope>
    <source>
        <tissue evidence="12">Gonads</tissue>
    </source>
</reference>
<dbReference type="GeneID" id="106166078"/>
<dbReference type="GO" id="GO:0034045">
    <property type="term" value="C:phagophore assembly site membrane"/>
    <property type="evidence" value="ECO:0007669"/>
    <property type="project" value="UniProtKB-SubCell"/>
</dbReference>
<evidence type="ECO:0000256" key="8">
    <source>
        <dbReference type="ARBA" id="ARBA00023055"/>
    </source>
</evidence>
<dbReference type="KEGG" id="lak:106166078"/>
<evidence type="ECO:0000256" key="1">
    <source>
        <dbReference type="ARBA" id="ARBA00004511"/>
    </source>
</evidence>
<dbReference type="Pfam" id="PF04109">
    <property type="entry name" value="ATG9"/>
    <property type="match status" value="1"/>
</dbReference>